<dbReference type="InterPro" id="IPR008906">
    <property type="entry name" value="HATC_C_dom"/>
</dbReference>
<dbReference type="EMBL" id="KQ980956">
    <property type="protein sequence ID" value="KYN11110.1"/>
    <property type="molecule type" value="Genomic_DNA"/>
</dbReference>
<dbReference type="PANTHER" id="PTHR45749">
    <property type="match status" value="1"/>
</dbReference>
<evidence type="ECO:0000313" key="2">
    <source>
        <dbReference type="EMBL" id="KYN11110.1"/>
    </source>
</evidence>
<feature type="domain" description="HAT C-terminal dimerisation" evidence="1">
    <location>
        <begin position="27"/>
        <end position="74"/>
    </location>
</feature>
<evidence type="ECO:0000313" key="3">
    <source>
        <dbReference type="Proteomes" id="UP000078492"/>
    </source>
</evidence>
<feature type="non-terminal residue" evidence="2">
    <location>
        <position position="1"/>
    </location>
</feature>
<name>A0A151IUL9_9HYME</name>
<dbReference type="Pfam" id="PF05699">
    <property type="entry name" value="Dimer_Tnp_hAT"/>
    <property type="match status" value="1"/>
</dbReference>
<dbReference type="STRING" id="471704.A0A151IUL9"/>
<dbReference type="Proteomes" id="UP000078492">
    <property type="component" value="Unassembled WGS sequence"/>
</dbReference>
<keyword evidence="3" id="KW-1185">Reference proteome</keyword>
<evidence type="ECO:0000259" key="1">
    <source>
        <dbReference type="Pfam" id="PF05699"/>
    </source>
</evidence>
<sequence length="89" mass="9999">LDILNELAKNAFLNLFNLFKFSHSVTDVLLTVSMSVATTEASFSKLKIIKNYLRNTMTQTRSCSLAMISTEKELVNSFNYVISLDSPTN</sequence>
<gene>
    <name evidence="2" type="ORF">ALC57_16769</name>
</gene>
<reference evidence="2 3" key="1">
    <citation type="submission" date="2015-09" db="EMBL/GenBank/DDBJ databases">
        <title>Trachymyrmex cornetzi WGS genome.</title>
        <authorList>
            <person name="Nygaard S."/>
            <person name="Hu H."/>
            <person name="Boomsma J."/>
            <person name="Zhang G."/>
        </authorList>
    </citation>
    <scope>NUCLEOTIDE SEQUENCE [LARGE SCALE GENOMIC DNA]</scope>
    <source>
        <strain evidence="2">Tcor2-1</strain>
        <tissue evidence="2">Whole body</tissue>
    </source>
</reference>
<dbReference type="AlphaFoldDB" id="A0A151IUL9"/>
<protein>
    <recommendedName>
        <fullName evidence="1">HAT C-terminal dimerisation domain-containing protein</fullName>
    </recommendedName>
</protein>
<dbReference type="PANTHER" id="PTHR45749:SF35">
    <property type="entry name" value="AC-LIKE TRANSPOSASE-RELATED"/>
    <property type="match status" value="1"/>
</dbReference>
<proteinExistence type="predicted"/>
<organism evidence="2 3">
    <name type="scientific">Trachymyrmex cornetzi</name>
    <dbReference type="NCBI Taxonomy" id="471704"/>
    <lineage>
        <taxon>Eukaryota</taxon>
        <taxon>Metazoa</taxon>
        <taxon>Ecdysozoa</taxon>
        <taxon>Arthropoda</taxon>
        <taxon>Hexapoda</taxon>
        <taxon>Insecta</taxon>
        <taxon>Pterygota</taxon>
        <taxon>Neoptera</taxon>
        <taxon>Endopterygota</taxon>
        <taxon>Hymenoptera</taxon>
        <taxon>Apocrita</taxon>
        <taxon>Aculeata</taxon>
        <taxon>Formicoidea</taxon>
        <taxon>Formicidae</taxon>
        <taxon>Myrmicinae</taxon>
        <taxon>Trachymyrmex</taxon>
    </lineage>
</organism>
<dbReference type="GO" id="GO:0046983">
    <property type="term" value="F:protein dimerization activity"/>
    <property type="evidence" value="ECO:0007669"/>
    <property type="project" value="InterPro"/>
</dbReference>
<accession>A0A151IUL9</accession>